<name>A0A9W4SRS0_9GLOM</name>
<sequence>MVFHSHYVVTDEITGLVHSLCCYEECNGCEVLNVEPKEAIGTPADSMENSNKSIRSHAPLSSQKNSSDRPNSKIKMGNDCMDNAQETLIRTKKPPQKKGPIFKLKLSSDIISEGYRERRRAYKAAMMNQVSLDYSSDEYLEIENSTEPPNNVRNNAQASEENSYIVVDDSEDDCMEIDGTEFSKTFNSHSDLNLELQSNCESCPSSPTSSSDSDIFNTTLQQQRADLEPKESTRKPMISLIDKFYSKRYSKINEEASKSQEIFTNVPVPATFSDSDIAVKSHKNEKVLPKSLGTSEFPIDLDKVDNAGSPTFSNHESQVLNELNPMGFKAVNFIQNQDNLTINWFDRKDFKKYMLNTAKRRLEELNNVNSHHPKKHIKTFEKSSSSTFQKFQIPFFKNPSNLTCALTHDIIFSEQRNHGSVVINGDERFELFGDYVLSITISQMVYEKFKGELTPDILEKIHEDLCSDYRLCRFAKMLKLQDLIYARKSFLSIKEMADMFIKLLAAIIMDRGREFTVDFIRKLIGPTMENLVKDGNFVGMQVKEMMNEKIPIKNVIA</sequence>
<keyword evidence="4" id="KW-1185">Reference proteome</keyword>
<proteinExistence type="predicted"/>
<feature type="domain" description="RNase III" evidence="2">
    <location>
        <begin position="377"/>
        <end position="512"/>
    </location>
</feature>
<dbReference type="SUPFAM" id="SSF69065">
    <property type="entry name" value="RNase III domain-like"/>
    <property type="match status" value="1"/>
</dbReference>
<dbReference type="EMBL" id="CAMKVN010001870">
    <property type="protein sequence ID" value="CAI2178510.1"/>
    <property type="molecule type" value="Genomic_DNA"/>
</dbReference>
<dbReference type="InterPro" id="IPR000999">
    <property type="entry name" value="RNase_III_dom"/>
</dbReference>
<accession>A0A9W4SRS0</accession>
<dbReference type="SMART" id="SM00535">
    <property type="entry name" value="RIBOc"/>
    <property type="match status" value="1"/>
</dbReference>
<protein>
    <submittedName>
        <fullName evidence="3">6479_t:CDS:1</fullName>
    </submittedName>
</protein>
<dbReference type="Gene3D" id="1.10.1520.10">
    <property type="entry name" value="Ribonuclease III domain"/>
    <property type="match status" value="1"/>
</dbReference>
<evidence type="ECO:0000313" key="4">
    <source>
        <dbReference type="Proteomes" id="UP001153678"/>
    </source>
</evidence>
<organism evidence="3 4">
    <name type="scientific">Funneliformis geosporum</name>
    <dbReference type="NCBI Taxonomy" id="1117311"/>
    <lineage>
        <taxon>Eukaryota</taxon>
        <taxon>Fungi</taxon>
        <taxon>Fungi incertae sedis</taxon>
        <taxon>Mucoromycota</taxon>
        <taxon>Glomeromycotina</taxon>
        <taxon>Glomeromycetes</taxon>
        <taxon>Glomerales</taxon>
        <taxon>Glomeraceae</taxon>
        <taxon>Funneliformis</taxon>
    </lineage>
</organism>
<dbReference type="Pfam" id="PF14622">
    <property type="entry name" value="Ribonucleas_3_3"/>
    <property type="match status" value="1"/>
</dbReference>
<evidence type="ECO:0000259" key="2">
    <source>
        <dbReference type="PROSITE" id="PS50142"/>
    </source>
</evidence>
<reference evidence="3" key="1">
    <citation type="submission" date="2022-08" db="EMBL/GenBank/DDBJ databases">
        <authorList>
            <person name="Kallberg Y."/>
            <person name="Tangrot J."/>
            <person name="Rosling A."/>
        </authorList>
    </citation>
    <scope>NUCLEOTIDE SEQUENCE</scope>
    <source>
        <strain evidence="3">Wild A</strain>
    </source>
</reference>
<dbReference type="AlphaFoldDB" id="A0A9W4SRS0"/>
<evidence type="ECO:0000313" key="3">
    <source>
        <dbReference type="EMBL" id="CAI2178510.1"/>
    </source>
</evidence>
<gene>
    <name evidence="3" type="ORF">FWILDA_LOCUS8622</name>
</gene>
<dbReference type="GO" id="GO:0004525">
    <property type="term" value="F:ribonuclease III activity"/>
    <property type="evidence" value="ECO:0007669"/>
    <property type="project" value="InterPro"/>
</dbReference>
<feature type="compositionally biased region" description="Polar residues" evidence="1">
    <location>
        <begin position="47"/>
        <end position="65"/>
    </location>
</feature>
<dbReference type="CDD" id="cd00593">
    <property type="entry name" value="RIBOc"/>
    <property type="match status" value="1"/>
</dbReference>
<dbReference type="InterPro" id="IPR036389">
    <property type="entry name" value="RNase_III_sf"/>
</dbReference>
<evidence type="ECO:0000256" key="1">
    <source>
        <dbReference type="SAM" id="MobiDB-lite"/>
    </source>
</evidence>
<dbReference type="GO" id="GO:0006396">
    <property type="term" value="P:RNA processing"/>
    <property type="evidence" value="ECO:0007669"/>
    <property type="project" value="InterPro"/>
</dbReference>
<dbReference type="Proteomes" id="UP001153678">
    <property type="component" value="Unassembled WGS sequence"/>
</dbReference>
<dbReference type="PROSITE" id="PS50142">
    <property type="entry name" value="RNASE_3_2"/>
    <property type="match status" value="1"/>
</dbReference>
<feature type="region of interest" description="Disordered" evidence="1">
    <location>
        <begin position="40"/>
        <end position="78"/>
    </location>
</feature>
<dbReference type="OrthoDB" id="2392202at2759"/>
<comment type="caution">
    <text evidence="3">The sequence shown here is derived from an EMBL/GenBank/DDBJ whole genome shotgun (WGS) entry which is preliminary data.</text>
</comment>